<dbReference type="Pfam" id="PF00201">
    <property type="entry name" value="UDPGT"/>
    <property type="match status" value="1"/>
</dbReference>
<dbReference type="PANTHER" id="PTHR48047">
    <property type="entry name" value="GLYCOSYLTRANSFERASE"/>
    <property type="match status" value="1"/>
</dbReference>
<keyword evidence="3" id="KW-0328">Glycosyltransferase</keyword>
<dbReference type="FunFam" id="3.40.50.2000:FF:000107">
    <property type="entry name" value="Glycosyltransferase"/>
    <property type="match status" value="1"/>
</dbReference>
<dbReference type="PANTHER" id="PTHR48047:SF51">
    <property type="entry name" value="GLYCOSYLTRANSFERASE"/>
    <property type="match status" value="1"/>
</dbReference>
<dbReference type="Gene3D" id="3.40.50.2000">
    <property type="entry name" value="Glycogen Phosphorylase B"/>
    <property type="match status" value="2"/>
</dbReference>
<gene>
    <name evidence="4" type="ORF">RJ641_006923</name>
</gene>
<accession>A0AAN8VJ77</accession>
<evidence type="ECO:0000256" key="1">
    <source>
        <dbReference type="ARBA" id="ARBA00009995"/>
    </source>
</evidence>
<dbReference type="AlphaFoldDB" id="A0AAN8VJ77"/>
<reference evidence="4 5" key="1">
    <citation type="submission" date="2023-12" db="EMBL/GenBank/DDBJ databases">
        <title>A high-quality genome assembly for Dillenia turbinata (Dilleniales).</title>
        <authorList>
            <person name="Chanderbali A."/>
        </authorList>
    </citation>
    <scope>NUCLEOTIDE SEQUENCE [LARGE SCALE GENOMIC DNA]</scope>
    <source>
        <strain evidence="4">LSX21</strain>
        <tissue evidence="4">Leaf</tissue>
    </source>
</reference>
<dbReference type="PROSITE" id="PS00375">
    <property type="entry name" value="UDPGT"/>
    <property type="match status" value="1"/>
</dbReference>
<keyword evidence="5" id="KW-1185">Reference proteome</keyword>
<protein>
    <submittedName>
        <fullName evidence="4">UDP-glucuronosyl/UDP-glucosyltransferase</fullName>
    </submittedName>
</protein>
<keyword evidence="2 3" id="KW-0808">Transferase</keyword>
<dbReference type="SUPFAM" id="SSF53756">
    <property type="entry name" value="UDP-Glycosyltransferase/glycogen phosphorylase"/>
    <property type="match status" value="1"/>
</dbReference>
<evidence type="ECO:0000256" key="3">
    <source>
        <dbReference type="RuleBase" id="RU003718"/>
    </source>
</evidence>
<evidence type="ECO:0000313" key="4">
    <source>
        <dbReference type="EMBL" id="KAK6928332.1"/>
    </source>
</evidence>
<dbReference type="EMBL" id="JBAMMX010000014">
    <property type="protein sequence ID" value="KAK6928332.1"/>
    <property type="molecule type" value="Genomic_DNA"/>
</dbReference>
<sequence length="326" mass="37210">MNCYSITLSRAVGECQLLGKPQSDDELFTVTPFPWIKLCRNDFDETFRFNDHKGPHSEFFMDTVIATSKSYGIVVNSFYELESVFLDYWNQNYNPRAWCVGPLCLAKPPSKPHQEKPTWLQWLDQKLSEGRSVLYVAFGTQAEIPAEQFREIAVGLEKSNLNFLWVVRTKPGMELEEGFEERVKEKGMVVREWVDQRVILEHDSVKGFLSHCGWNSVMESICAKVPILAWPMMAEQHLNARMVVEEVKIGLRVETVDGTVRGFVKWEGLEKMVKELMEGEMGINLSKNVKELGDMARKAMEEGGSSGKTLDLLVNDVVCAKKRTIT</sequence>
<evidence type="ECO:0000313" key="5">
    <source>
        <dbReference type="Proteomes" id="UP001370490"/>
    </source>
</evidence>
<proteinExistence type="inferred from homology"/>
<dbReference type="InterPro" id="IPR035595">
    <property type="entry name" value="UDP_glycos_trans_CS"/>
</dbReference>
<dbReference type="CDD" id="cd03784">
    <property type="entry name" value="GT1_Gtf-like"/>
    <property type="match status" value="1"/>
</dbReference>
<dbReference type="GO" id="GO:0035251">
    <property type="term" value="F:UDP-glucosyltransferase activity"/>
    <property type="evidence" value="ECO:0007669"/>
    <property type="project" value="TreeGrafter"/>
</dbReference>
<comment type="similarity">
    <text evidence="1 3">Belongs to the UDP-glycosyltransferase family.</text>
</comment>
<comment type="caution">
    <text evidence="4">The sequence shown here is derived from an EMBL/GenBank/DDBJ whole genome shotgun (WGS) entry which is preliminary data.</text>
</comment>
<organism evidence="4 5">
    <name type="scientific">Dillenia turbinata</name>
    <dbReference type="NCBI Taxonomy" id="194707"/>
    <lineage>
        <taxon>Eukaryota</taxon>
        <taxon>Viridiplantae</taxon>
        <taxon>Streptophyta</taxon>
        <taxon>Embryophyta</taxon>
        <taxon>Tracheophyta</taxon>
        <taxon>Spermatophyta</taxon>
        <taxon>Magnoliopsida</taxon>
        <taxon>eudicotyledons</taxon>
        <taxon>Gunneridae</taxon>
        <taxon>Pentapetalae</taxon>
        <taxon>Dilleniales</taxon>
        <taxon>Dilleniaceae</taxon>
        <taxon>Dillenia</taxon>
    </lineage>
</organism>
<dbReference type="InterPro" id="IPR002213">
    <property type="entry name" value="UDP_glucos_trans"/>
</dbReference>
<dbReference type="Proteomes" id="UP001370490">
    <property type="component" value="Unassembled WGS sequence"/>
</dbReference>
<evidence type="ECO:0000256" key="2">
    <source>
        <dbReference type="ARBA" id="ARBA00022679"/>
    </source>
</evidence>
<name>A0AAN8VJ77_9MAGN</name>